<comment type="caution">
    <text evidence="4">The sequence shown here is derived from an EMBL/GenBank/DDBJ whole genome shotgun (WGS) entry which is preliminary data.</text>
</comment>
<dbReference type="EMBL" id="VFPA01000001">
    <property type="protein sequence ID" value="TQM14047.1"/>
    <property type="molecule type" value="Genomic_DNA"/>
</dbReference>
<dbReference type="AlphaFoldDB" id="A0A543DXI5"/>
<evidence type="ECO:0000313" key="5">
    <source>
        <dbReference type="Proteomes" id="UP000315677"/>
    </source>
</evidence>
<proteinExistence type="predicted"/>
<dbReference type="Pfam" id="PF08223">
    <property type="entry name" value="PaaX_C"/>
    <property type="match status" value="1"/>
</dbReference>
<feature type="domain" description="Transcriptional repressor PaaX-like central Cas2-like" evidence="3">
    <location>
        <begin position="109"/>
        <end position="191"/>
    </location>
</feature>
<dbReference type="InterPro" id="IPR036388">
    <property type="entry name" value="WH-like_DNA-bd_sf"/>
</dbReference>
<dbReference type="InterPro" id="IPR013225">
    <property type="entry name" value="PaaX_C"/>
</dbReference>
<keyword evidence="5" id="KW-1185">Reference proteome</keyword>
<dbReference type="InterPro" id="IPR048846">
    <property type="entry name" value="PaaX-like_central"/>
</dbReference>
<dbReference type="InterPro" id="IPR012906">
    <property type="entry name" value="PaaX-like_N"/>
</dbReference>
<sequence>MTAADTAHPAFSRRRELGATSARSLLLTVLGEFVLPRDEPVWTQVLVDVLGRLGVEAKSARQALARTAAEGMLASDRAGRRVRWSLTAKGRRLLSDGAQRIYGFGAAGHAWDGRWLVLLVSVPESRRRLRHRLRTRLAWAGLGSPAPGVWLTPDPDKQDEVAGVVDDLGLGAVTSSFVGPFGGIGTPRQVVEQAWDLAEVEAAYEEFLDAFTDASPVTPADVLTHQIHLVHAWRRFPFLDPKLPAELLPDGWAGARAAALFDTLHDRWAETAQRQWEHLARSSSP</sequence>
<evidence type="ECO:0000259" key="2">
    <source>
        <dbReference type="Pfam" id="PF08223"/>
    </source>
</evidence>
<dbReference type="Pfam" id="PF07848">
    <property type="entry name" value="PaaX"/>
    <property type="match status" value="1"/>
</dbReference>
<dbReference type="Gene3D" id="1.20.58.1460">
    <property type="match status" value="1"/>
</dbReference>
<dbReference type="GO" id="GO:0006351">
    <property type="term" value="P:DNA-templated transcription"/>
    <property type="evidence" value="ECO:0007669"/>
    <property type="project" value="InterPro"/>
</dbReference>
<dbReference type="InterPro" id="IPR011965">
    <property type="entry name" value="PaaX_trns_reg"/>
</dbReference>
<feature type="domain" description="Transcriptional repressor PaaX-like N-terminal" evidence="1">
    <location>
        <begin position="21"/>
        <end position="90"/>
    </location>
</feature>
<dbReference type="Proteomes" id="UP000315677">
    <property type="component" value="Unassembled WGS sequence"/>
</dbReference>
<dbReference type="Pfam" id="PF20803">
    <property type="entry name" value="PaaX_M"/>
    <property type="match status" value="1"/>
</dbReference>
<organism evidence="4 5">
    <name type="scientific">Pseudonocardia kunmingensis</name>
    <dbReference type="NCBI Taxonomy" id="630975"/>
    <lineage>
        <taxon>Bacteria</taxon>
        <taxon>Bacillati</taxon>
        <taxon>Actinomycetota</taxon>
        <taxon>Actinomycetes</taxon>
        <taxon>Pseudonocardiales</taxon>
        <taxon>Pseudonocardiaceae</taxon>
        <taxon>Pseudonocardia</taxon>
    </lineage>
</organism>
<evidence type="ECO:0000313" key="4">
    <source>
        <dbReference type="EMBL" id="TQM14047.1"/>
    </source>
</evidence>
<dbReference type="PIRSF" id="PIRSF020623">
    <property type="entry name" value="PaaX"/>
    <property type="match status" value="1"/>
</dbReference>
<dbReference type="OrthoDB" id="2270427at2"/>
<feature type="domain" description="Transcriptional repressor PaaX-like C-terminal" evidence="2">
    <location>
        <begin position="195"/>
        <end position="277"/>
    </location>
</feature>
<evidence type="ECO:0000259" key="3">
    <source>
        <dbReference type="Pfam" id="PF20803"/>
    </source>
</evidence>
<dbReference type="Gene3D" id="1.10.10.10">
    <property type="entry name" value="Winged helix-like DNA-binding domain superfamily/Winged helix DNA-binding domain"/>
    <property type="match status" value="1"/>
</dbReference>
<dbReference type="Gene3D" id="3.30.70.2650">
    <property type="match status" value="1"/>
</dbReference>
<dbReference type="PANTHER" id="PTHR30319:SF1">
    <property type="entry name" value="TRANSCRIPTIONAL REPRESSOR PAAX"/>
    <property type="match status" value="1"/>
</dbReference>
<reference evidence="4 5" key="1">
    <citation type="submission" date="2019-06" db="EMBL/GenBank/DDBJ databases">
        <title>Sequencing the genomes of 1000 actinobacteria strains.</title>
        <authorList>
            <person name="Klenk H.-P."/>
        </authorList>
    </citation>
    <scope>NUCLEOTIDE SEQUENCE [LARGE SCALE GENOMIC DNA]</scope>
    <source>
        <strain evidence="4 5">DSM 45301</strain>
    </source>
</reference>
<name>A0A543DXI5_9PSEU</name>
<dbReference type="PANTHER" id="PTHR30319">
    <property type="entry name" value="PHENYLACETIC ACID REGULATOR-RELATED TRANSCRIPTIONAL REPRESSOR"/>
    <property type="match status" value="1"/>
</dbReference>
<evidence type="ECO:0000259" key="1">
    <source>
        <dbReference type="Pfam" id="PF07848"/>
    </source>
</evidence>
<dbReference type="RefSeq" id="WP_142048189.1">
    <property type="nucleotide sequence ID" value="NZ_VFPA01000001.1"/>
</dbReference>
<accession>A0A543DXI5</accession>
<protein>
    <submittedName>
        <fullName evidence="4">PaaX family transcriptional regulator</fullName>
    </submittedName>
</protein>
<gene>
    <name evidence="4" type="ORF">FB558_0805</name>
</gene>